<feature type="region of interest" description="Disordered" evidence="1">
    <location>
        <begin position="1"/>
        <end position="30"/>
    </location>
</feature>
<dbReference type="Proteomes" id="UP000528608">
    <property type="component" value="Unassembled WGS sequence"/>
</dbReference>
<comment type="caution">
    <text evidence="2">The sequence shown here is derived from an EMBL/GenBank/DDBJ whole genome shotgun (WGS) entry which is preliminary data.</text>
</comment>
<gene>
    <name evidence="2" type="ORF">FHS36_001833</name>
</gene>
<organism evidence="2 3">
    <name type="scientific">Streptomyces eurocidicus</name>
    <name type="common">Streptoverticillium eurocidicus</name>
    <dbReference type="NCBI Taxonomy" id="66423"/>
    <lineage>
        <taxon>Bacteria</taxon>
        <taxon>Bacillati</taxon>
        <taxon>Actinomycetota</taxon>
        <taxon>Actinomycetes</taxon>
        <taxon>Kitasatosporales</taxon>
        <taxon>Streptomycetaceae</taxon>
        <taxon>Streptomyces</taxon>
    </lineage>
</organism>
<dbReference type="EMBL" id="JACHJF010000004">
    <property type="protein sequence ID" value="MBB5118401.1"/>
    <property type="molecule type" value="Genomic_DNA"/>
</dbReference>
<proteinExistence type="predicted"/>
<evidence type="ECO:0000256" key="1">
    <source>
        <dbReference type="SAM" id="MobiDB-lite"/>
    </source>
</evidence>
<evidence type="ECO:0000313" key="2">
    <source>
        <dbReference type="EMBL" id="MBB5118401.1"/>
    </source>
</evidence>
<sequence length="30" mass="3244">MRADTRTGRGSGGRPPEDTSLELTGRELRA</sequence>
<evidence type="ECO:0000313" key="3">
    <source>
        <dbReference type="Proteomes" id="UP000528608"/>
    </source>
</evidence>
<name>A0A7W8B7V2_STREU</name>
<protein>
    <submittedName>
        <fullName evidence="2">Uncharacterized protein</fullName>
    </submittedName>
</protein>
<accession>A0A7W8B7V2</accession>
<reference evidence="2 3" key="1">
    <citation type="submission" date="2020-08" db="EMBL/GenBank/DDBJ databases">
        <title>Genomic Encyclopedia of Type Strains, Phase III (KMG-III): the genomes of soil and plant-associated and newly described type strains.</title>
        <authorList>
            <person name="Whitman W."/>
        </authorList>
    </citation>
    <scope>NUCLEOTIDE SEQUENCE [LARGE SCALE GENOMIC DNA]</scope>
    <source>
        <strain evidence="2 3">CECT 3259</strain>
    </source>
</reference>
<dbReference type="AlphaFoldDB" id="A0A7W8B7V2"/>